<gene>
    <name evidence="7" type="ORF">SNE35_13625</name>
</gene>
<evidence type="ECO:0000256" key="4">
    <source>
        <dbReference type="ARBA" id="ARBA00022989"/>
    </source>
</evidence>
<name>A0ABU5DHB9_9BURK</name>
<feature type="transmembrane region" description="Helical" evidence="6">
    <location>
        <begin position="77"/>
        <end position="99"/>
    </location>
</feature>
<keyword evidence="4 6" id="KW-1133">Transmembrane helix</keyword>
<protein>
    <submittedName>
        <fullName evidence="7">Branched-chain amino acid ABC transporter permease</fullName>
    </submittedName>
</protein>
<comment type="caution">
    <text evidence="7">The sequence shown here is derived from an EMBL/GenBank/DDBJ whole genome shotgun (WGS) entry which is preliminary data.</text>
</comment>
<feature type="transmembrane region" description="Helical" evidence="6">
    <location>
        <begin position="106"/>
        <end position="124"/>
    </location>
</feature>
<evidence type="ECO:0000256" key="5">
    <source>
        <dbReference type="ARBA" id="ARBA00023136"/>
    </source>
</evidence>
<evidence type="ECO:0000256" key="6">
    <source>
        <dbReference type="SAM" id="Phobius"/>
    </source>
</evidence>
<feature type="transmembrane region" description="Helical" evidence="6">
    <location>
        <begin position="5"/>
        <end position="22"/>
    </location>
</feature>
<feature type="transmembrane region" description="Helical" evidence="6">
    <location>
        <begin position="53"/>
        <end position="71"/>
    </location>
</feature>
<comment type="subcellular location">
    <subcellularLocation>
        <location evidence="1">Cell membrane</location>
        <topology evidence="1">Multi-pass membrane protein</topology>
    </subcellularLocation>
</comment>
<organism evidence="7 8">
    <name type="scientific">Roseateles agri</name>
    <dbReference type="NCBI Taxonomy" id="3098619"/>
    <lineage>
        <taxon>Bacteria</taxon>
        <taxon>Pseudomonadati</taxon>
        <taxon>Pseudomonadota</taxon>
        <taxon>Betaproteobacteria</taxon>
        <taxon>Burkholderiales</taxon>
        <taxon>Sphaerotilaceae</taxon>
        <taxon>Roseateles</taxon>
    </lineage>
</organism>
<evidence type="ECO:0000313" key="7">
    <source>
        <dbReference type="EMBL" id="MDY0745554.1"/>
    </source>
</evidence>
<proteinExistence type="predicted"/>
<evidence type="ECO:0000256" key="3">
    <source>
        <dbReference type="ARBA" id="ARBA00022692"/>
    </source>
</evidence>
<keyword evidence="2" id="KW-1003">Cell membrane</keyword>
<feature type="transmembrane region" description="Helical" evidence="6">
    <location>
        <begin position="238"/>
        <end position="261"/>
    </location>
</feature>
<evidence type="ECO:0000313" key="8">
    <source>
        <dbReference type="Proteomes" id="UP001285263"/>
    </source>
</evidence>
<dbReference type="CDD" id="cd06581">
    <property type="entry name" value="TM_PBP1_LivM_like"/>
    <property type="match status" value="1"/>
</dbReference>
<feature type="transmembrane region" description="Helical" evidence="6">
    <location>
        <begin position="282"/>
        <end position="308"/>
    </location>
</feature>
<evidence type="ECO:0000256" key="1">
    <source>
        <dbReference type="ARBA" id="ARBA00004651"/>
    </source>
</evidence>
<dbReference type="InterPro" id="IPR043428">
    <property type="entry name" value="LivM-like"/>
</dbReference>
<evidence type="ECO:0000256" key="2">
    <source>
        <dbReference type="ARBA" id="ARBA00022475"/>
    </source>
</evidence>
<dbReference type="Proteomes" id="UP001285263">
    <property type="component" value="Unassembled WGS sequence"/>
</dbReference>
<feature type="transmembrane region" description="Helical" evidence="6">
    <location>
        <begin position="157"/>
        <end position="177"/>
    </location>
</feature>
<reference evidence="7 8" key="1">
    <citation type="submission" date="2023-11" db="EMBL/GenBank/DDBJ databases">
        <title>Paucibacter sp. nov., isolated from fresh soil in Korea.</title>
        <authorList>
            <person name="Le N.T.T."/>
        </authorList>
    </citation>
    <scope>NUCLEOTIDE SEQUENCE [LARGE SCALE GENOMIC DNA]</scope>
    <source>
        <strain evidence="7 8">R3-3</strain>
    </source>
</reference>
<feature type="transmembrane region" description="Helical" evidence="6">
    <location>
        <begin position="28"/>
        <end position="46"/>
    </location>
</feature>
<dbReference type="RefSeq" id="WP_320423458.1">
    <property type="nucleotide sequence ID" value="NZ_JAXCLA010000004.1"/>
</dbReference>
<dbReference type="EMBL" id="JAXCLA010000004">
    <property type="protein sequence ID" value="MDY0745554.1"/>
    <property type="molecule type" value="Genomic_DNA"/>
</dbReference>
<feature type="transmembrane region" description="Helical" evidence="6">
    <location>
        <begin position="208"/>
        <end position="232"/>
    </location>
</feature>
<dbReference type="PROSITE" id="PS51257">
    <property type="entry name" value="PROKAR_LIPOPROTEIN"/>
    <property type="match status" value="1"/>
</dbReference>
<dbReference type="InterPro" id="IPR001851">
    <property type="entry name" value="ABC_transp_permease"/>
</dbReference>
<keyword evidence="8" id="KW-1185">Reference proteome</keyword>
<dbReference type="Pfam" id="PF02653">
    <property type="entry name" value="BPD_transp_2"/>
    <property type="match status" value="1"/>
</dbReference>
<keyword evidence="3 6" id="KW-0812">Transmembrane</keyword>
<accession>A0ABU5DHB9</accession>
<sequence>MKLQRFLPILFIALACVLPFLVSNYRVFQLTMVLVYAIALLGLNMLTGFNGQISLGHGAFYAIGAYTAAVLMDRFGLPYWAVVPVAGAVCGIAGFLFGLPALRLEGLYLSLATFALGVAMPQILKYKGLEPWTGGAMGVTLTKPDPPEGLPLSQDQWLYFVVLAWLVVLFQLAANLLDGRIGRAMVAIRDQPIAARAMGVDTAMVKTLTFGVSALYTGIAGALGAVAVQFVAPDSFGVFLSISLLVGVVIGGLASVSGAIYGALFIQFVPSVAESVSKSAPWAIYGLLLIVFMVLMPGGVAGGVRALLARVVVDGKRRR</sequence>
<keyword evidence="5 6" id="KW-0472">Membrane</keyword>
<dbReference type="PANTHER" id="PTHR30482">
    <property type="entry name" value="HIGH-AFFINITY BRANCHED-CHAIN AMINO ACID TRANSPORT SYSTEM PERMEASE"/>
    <property type="match status" value="1"/>
</dbReference>
<dbReference type="PANTHER" id="PTHR30482:SF20">
    <property type="entry name" value="HIGH-AFFINITY BRANCHED-CHAIN AMINO ACID TRANSPORT SYSTEM PERMEASE PROTEIN LIVM"/>
    <property type="match status" value="1"/>
</dbReference>